<evidence type="ECO:0000313" key="3">
    <source>
        <dbReference type="Proteomes" id="UP001473302"/>
    </source>
</evidence>
<evidence type="ECO:0000259" key="1">
    <source>
        <dbReference type="Pfam" id="PF24840"/>
    </source>
</evidence>
<protein>
    <recommendedName>
        <fullName evidence="1">SigF-like NTF2-like domain-containing protein</fullName>
    </recommendedName>
</protein>
<evidence type="ECO:0000313" key="2">
    <source>
        <dbReference type="EMBL" id="GAA5806964.1"/>
    </source>
</evidence>
<dbReference type="Proteomes" id="UP001473302">
    <property type="component" value="Unassembled WGS sequence"/>
</dbReference>
<feature type="domain" description="SigF-like NTF2-like" evidence="1">
    <location>
        <begin position="22"/>
        <end position="172"/>
    </location>
</feature>
<organism evidence="2 3">
    <name type="scientific">Mucor flavus</name>
    <dbReference type="NCBI Taxonomy" id="439312"/>
    <lineage>
        <taxon>Eukaryota</taxon>
        <taxon>Fungi</taxon>
        <taxon>Fungi incertae sedis</taxon>
        <taxon>Mucoromycota</taxon>
        <taxon>Mucoromycotina</taxon>
        <taxon>Mucoromycetes</taxon>
        <taxon>Mucorales</taxon>
        <taxon>Mucorineae</taxon>
        <taxon>Mucoraceae</taxon>
        <taxon>Mucor</taxon>
    </lineage>
</organism>
<proteinExistence type="predicted"/>
<dbReference type="Pfam" id="PF24840">
    <property type="entry name" value="NTF2_SigF"/>
    <property type="match status" value="1"/>
</dbReference>
<reference evidence="2 3" key="1">
    <citation type="submission" date="2024-04" db="EMBL/GenBank/DDBJ databases">
        <title>genome sequences of Mucor flavus KT1a and Helicostylum pulchrum KT1b strains isolated from the surface of a dry-aged beef.</title>
        <authorList>
            <person name="Toyotome T."/>
            <person name="Hosono M."/>
            <person name="Torimaru M."/>
            <person name="Fukuda K."/>
            <person name="Mikami N."/>
        </authorList>
    </citation>
    <scope>NUCLEOTIDE SEQUENCE [LARGE SCALE GENOMIC DNA]</scope>
    <source>
        <strain evidence="2 3">KT1a</strain>
    </source>
</reference>
<gene>
    <name evidence="2" type="ORF">MFLAVUS_000313</name>
</gene>
<keyword evidence="3" id="KW-1185">Reference proteome</keyword>
<name>A0ABP9YJD0_9FUNG</name>
<accession>A0ABP9YJD0</accession>
<comment type="caution">
    <text evidence="2">The sequence shown here is derived from an EMBL/GenBank/DDBJ whole genome shotgun (WGS) entry which is preliminary data.</text>
</comment>
<dbReference type="InterPro" id="IPR057514">
    <property type="entry name" value="NTF2_SigF"/>
</dbReference>
<sequence>MDVYDTAHSATEDGNSSCDEVITRVVTDLFSYDDIKRTRILDHYYLPNSTFVSPILRTSGVHNIKHTLLVWKALNKEAPTINNICFNGKTCVVFLTQTLCPRMFPLIRIPLPVMVVLEFKETDKDSGLLKIETHEENWTIEGILKAIPFVSFWYDHVIRTMVGKLLATTGEAVFTATETASLLVLRSKEIEESRRKLEDASSSYHYKQYHDGLDDMKKEKDVQVMMLRIQNPYSTDEERD</sequence>
<dbReference type="EMBL" id="BAABUK010000002">
    <property type="protein sequence ID" value="GAA5806964.1"/>
    <property type="molecule type" value="Genomic_DNA"/>
</dbReference>